<evidence type="ECO:0000256" key="2">
    <source>
        <dbReference type="ARBA" id="ARBA00023186"/>
    </source>
</evidence>
<sequence>MTAALMQLVQWLSPAFPVGGFAYSHGLEWAIAQGGLAGAEAIGDWIGDVIGQGSGRVDACLLAASLRPGADHAALAGLARALAAARERAVETEDQGRAFTDLTNTLTGTAHPPAPLPVAVGRAVAALGLPAEQVVALYLQTFAGNLVQVAVRFAPLGQTEGQRMLAGLQPLILRVAAEAVADPDAIGSAAFGADMAAMAHEVMEVRIYKT</sequence>
<protein>
    <recommendedName>
        <fullName evidence="3">Urease accessory protein UreF</fullName>
    </recommendedName>
</protein>
<organism evidence="4 5">
    <name type="scientific">Phaeovulum veldkampii DSM 11550</name>
    <dbReference type="NCBI Taxonomy" id="1185920"/>
    <lineage>
        <taxon>Bacteria</taxon>
        <taxon>Pseudomonadati</taxon>
        <taxon>Pseudomonadota</taxon>
        <taxon>Alphaproteobacteria</taxon>
        <taxon>Rhodobacterales</taxon>
        <taxon>Paracoccaceae</taxon>
        <taxon>Phaeovulum</taxon>
    </lineage>
</organism>
<gene>
    <name evidence="3" type="primary">ureF</name>
    <name evidence="4" type="ORF">C5F46_09310</name>
</gene>
<evidence type="ECO:0000313" key="4">
    <source>
        <dbReference type="EMBL" id="PTE17433.1"/>
    </source>
</evidence>
<keyword evidence="3" id="KW-0963">Cytoplasm</keyword>
<dbReference type="GO" id="GO:0016151">
    <property type="term" value="F:nickel cation binding"/>
    <property type="evidence" value="ECO:0007669"/>
    <property type="project" value="UniProtKB-UniRule"/>
</dbReference>
<dbReference type="AlphaFoldDB" id="A0A2T4JHW2"/>
<comment type="subcellular location">
    <subcellularLocation>
        <location evidence="3">Cytoplasm</location>
    </subcellularLocation>
</comment>
<dbReference type="PANTHER" id="PTHR33620:SF1">
    <property type="entry name" value="UREASE ACCESSORY PROTEIN F"/>
    <property type="match status" value="1"/>
</dbReference>
<keyword evidence="5" id="KW-1185">Reference proteome</keyword>
<dbReference type="InterPro" id="IPR038277">
    <property type="entry name" value="UreF_sf"/>
</dbReference>
<dbReference type="Pfam" id="PF01730">
    <property type="entry name" value="UreF"/>
    <property type="match status" value="1"/>
</dbReference>
<comment type="subunit">
    <text evidence="3">UreD, UreF and UreG form a complex that acts as a GTP-hydrolysis-dependent molecular chaperone, activating the urease apoprotein by helping to assemble the nickel containing metallocenter of UreC. The UreE protein probably delivers the nickel.</text>
</comment>
<comment type="function">
    <text evidence="3">Required for maturation of urease via the functional incorporation of the urease nickel metallocenter.</text>
</comment>
<reference evidence="4 5" key="1">
    <citation type="submission" date="2018-03" db="EMBL/GenBank/DDBJ databases">
        <title>Rhodobacter veldkampii.</title>
        <authorList>
            <person name="Meyer T.E."/>
            <person name="Miller S."/>
            <person name="Lodha T."/>
            <person name="Gandham S."/>
            <person name="Chintalapati S."/>
            <person name="Chintalapati V.R."/>
        </authorList>
    </citation>
    <scope>NUCLEOTIDE SEQUENCE [LARGE SCALE GENOMIC DNA]</scope>
    <source>
        <strain evidence="4 5">DSM 11550</strain>
    </source>
</reference>
<dbReference type="HAMAP" id="MF_01385">
    <property type="entry name" value="UreF"/>
    <property type="match status" value="1"/>
</dbReference>
<keyword evidence="2 3" id="KW-0143">Chaperone</keyword>
<dbReference type="PIRSF" id="PIRSF009467">
    <property type="entry name" value="Ureas_acces_UreF"/>
    <property type="match status" value="1"/>
</dbReference>
<dbReference type="Gene3D" id="1.10.4190.10">
    <property type="entry name" value="Urease accessory protein UreF"/>
    <property type="match status" value="1"/>
</dbReference>
<dbReference type="GO" id="GO:0005737">
    <property type="term" value="C:cytoplasm"/>
    <property type="evidence" value="ECO:0007669"/>
    <property type="project" value="UniProtKB-SubCell"/>
</dbReference>
<evidence type="ECO:0000256" key="3">
    <source>
        <dbReference type="HAMAP-Rule" id="MF_01385"/>
    </source>
</evidence>
<proteinExistence type="inferred from homology"/>
<dbReference type="InterPro" id="IPR002639">
    <property type="entry name" value="UreF"/>
</dbReference>
<keyword evidence="1 3" id="KW-0996">Nickel insertion</keyword>
<accession>A0A2T4JHW2</accession>
<dbReference type="EMBL" id="PZKF01000018">
    <property type="protein sequence ID" value="PTE17433.1"/>
    <property type="molecule type" value="Genomic_DNA"/>
</dbReference>
<comment type="similarity">
    <text evidence="3">Belongs to the UreF family.</text>
</comment>
<dbReference type="RefSeq" id="WP_107325086.1">
    <property type="nucleotide sequence ID" value="NZ_NHSP01000055.1"/>
</dbReference>
<evidence type="ECO:0000313" key="5">
    <source>
        <dbReference type="Proteomes" id="UP000241899"/>
    </source>
</evidence>
<dbReference type="OrthoDB" id="9798772at2"/>
<dbReference type="PANTHER" id="PTHR33620">
    <property type="entry name" value="UREASE ACCESSORY PROTEIN F"/>
    <property type="match status" value="1"/>
</dbReference>
<name>A0A2T4JHW2_9RHOB</name>
<dbReference type="Proteomes" id="UP000241899">
    <property type="component" value="Unassembled WGS sequence"/>
</dbReference>
<comment type="caution">
    <text evidence="4">The sequence shown here is derived from an EMBL/GenBank/DDBJ whole genome shotgun (WGS) entry which is preliminary data.</text>
</comment>
<evidence type="ECO:0000256" key="1">
    <source>
        <dbReference type="ARBA" id="ARBA00022988"/>
    </source>
</evidence>